<proteinExistence type="predicted"/>
<comment type="caution">
    <text evidence="2">The sequence shown here is derived from an EMBL/GenBank/DDBJ whole genome shotgun (WGS) entry which is preliminary data.</text>
</comment>
<keyword evidence="3" id="KW-1185">Reference proteome</keyword>
<protein>
    <submittedName>
        <fullName evidence="2">RimJ/RimL family protein N-acetyltransferase</fullName>
    </submittedName>
</protein>
<dbReference type="OrthoDB" id="9801669at2"/>
<sequence length="177" mass="20221">MRIEQELPLPSGEATLRQIDRQDIDAWYRCLSDPHVTEHTSWSIASAAELAPLVTSYLSSDPDSPIRLAVLRQTDSAFLGTVGFHTISTRHRTAEIAYEFACEHWGRGLASQCCRAMVEWGFVQRRYVRIQATVLDSNHASAHMLERCGFVFEGVLRHYRIVRGEPRNYRLYAITPN</sequence>
<dbReference type="PANTHER" id="PTHR43441">
    <property type="entry name" value="RIBOSOMAL-PROTEIN-SERINE ACETYLTRANSFERASE"/>
    <property type="match status" value="1"/>
</dbReference>
<accession>A0A4V3DUJ9</accession>
<keyword evidence="2" id="KW-0808">Transferase</keyword>
<dbReference type="RefSeq" id="WP_133682849.1">
    <property type="nucleotide sequence ID" value="NZ_SNZP01000013.1"/>
</dbReference>
<evidence type="ECO:0000313" key="3">
    <source>
        <dbReference type="Proteomes" id="UP000295611"/>
    </source>
</evidence>
<evidence type="ECO:0000313" key="2">
    <source>
        <dbReference type="EMBL" id="TDR73595.1"/>
    </source>
</evidence>
<dbReference type="Proteomes" id="UP000295611">
    <property type="component" value="Unassembled WGS sequence"/>
</dbReference>
<dbReference type="InterPro" id="IPR016181">
    <property type="entry name" value="Acyl_CoA_acyltransferase"/>
</dbReference>
<dbReference type="GO" id="GO:1990189">
    <property type="term" value="F:protein N-terminal-serine acetyltransferase activity"/>
    <property type="evidence" value="ECO:0007669"/>
    <property type="project" value="TreeGrafter"/>
</dbReference>
<dbReference type="Pfam" id="PF13302">
    <property type="entry name" value="Acetyltransf_3"/>
    <property type="match status" value="1"/>
</dbReference>
<dbReference type="PROSITE" id="PS51186">
    <property type="entry name" value="GNAT"/>
    <property type="match status" value="1"/>
</dbReference>
<reference evidence="2 3" key="1">
    <citation type="submission" date="2019-03" db="EMBL/GenBank/DDBJ databases">
        <title>Genomic Encyclopedia of Type Strains, Phase III (KMG-III): the genomes of soil and plant-associated and newly described type strains.</title>
        <authorList>
            <person name="Whitman W."/>
        </authorList>
    </citation>
    <scope>NUCLEOTIDE SEQUENCE [LARGE SCALE GENOMIC DNA]</scope>
    <source>
        <strain evidence="2 3">CECT 8976</strain>
    </source>
</reference>
<dbReference type="GO" id="GO:0005737">
    <property type="term" value="C:cytoplasm"/>
    <property type="evidence" value="ECO:0007669"/>
    <property type="project" value="TreeGrafter"/>
</dbReference>
<dbReference type="AlphaFoldDB" id="A0A4V3DUJ9"/>
<dbReference type="Gene3D" id="3.40.630.30">
    <property type="match status" value="1"/>
</dbReference>
<feature type="domain" description="N-acetyltransferase" evidence="1">
    <location>
        <begin position="14"/>
        <end position="174"/>
    </location>
</feature>
<dbReference type="SUPFAM" id="SSF55729">
    <property type="entry name" value="Acyl-CoA N-acyltransferases (Nat)"/>
    <property type="match status" value="1"/>
</dbReference>
<name>A0A4V3DUJ9_9NEIS</name>
<evidence type="ECO:0000259" key="1">
    <source>
        <dbReference type="PROSITE" id="PS51186"/>
    </source>
</evidence>
<dbReference type="InterPro" id="IPR051908">
    <property type="entry name" value="Ribosomal_N-acetyltransferase"/>
</dbReference>
<dbReference type="PANTHER" id="PTHR43441:SF2">
    <property type="entry name" value="FAMILY ACETYLTRANSFERASE, PUTATIVE (AFU_ORTHOLOGUE AFUA_7G00850)-RELATED"/>
    <property type="match status" value="1"/>
</dbReference>
<organism evidence="2 3">
    <name type="scientific">Paludibacterium purpuratum</name>
    <dbReference type="NCBI Taxonomy" id="1144873"/>
    <lineage>
        <taxon>Bacteria</taxon>
        <taxon>Pseudomonadati</taxon>
        <taxon>Pseudomonadota</taxon>
        <taxon>Betaproteobacteria</taxon>
        <taxon>Neisseriales</taxon>
        <taxon>Chromobacteriaceae</taxon>
        <taxon>Paludibacterium</taxon>
    </lineage>
</organism>
<dbReference type="EMBL" id="SNZP01000013">
    <property type="protein sequence ID" value="TDR73595.1"/>
    <property type="molecule type" value="Genomic_DNA"/>
</dbReference>
<gene>
    <name evidence="2" type="ORF">DFP86_113102</name>
</gene>
<dbReference type="InterPro" id="IPR000182">
    <property type="entry name" value="GNAT_dom"/>
</dbReference>
<dbReference type="GO" id="GO:0008999">
    <property type="term" value="F:protein-N-terminal-alanine acetyltransferase activity"/>
    <property type="evidence" value="ECO:0007669"/>
    <property type="project" value="TreeGrafter"/>
</dbReference>